<dbReference type="RefSeq" id="XP_046077155.1">
    <property type="nucleotide sequence ID" value="XM_046213655.1"/>
</dbReference>
<organism evidence="2 3">
    <name type="scientific">Talaromyces proteolyticus</name>
    <dbReference type="NCBI Taxonomy" id="1131652"/>
    <lineage>
        <taxon>Eukaryota</taxon>
        <taxon>Fungi</taxon>
        <taxon>Dikarya</taxon>
        <taxon>Ascomycota</taxon>
        <taxon>Pezizomycotina</taxon>
        <taxon>Eurotiomycetes</taxon>
        <taxon>Eurotiomycetidae</taxon>
        <taxon>Eurotiales</taxon>
        <taxon>Trichocomaceae</taxon>
        <taxon>Talaromyces</taxon>
        <taxon>Talaromyces sect. Bacilispori</taxon>
    </lineage>
</organism>
<name>A0AAD4KZY5_9EURO</name>
<evidence type="ECO:0000313" key="2">
    <source>
        <dbReference type="EMBL" id="KAH8704137.1"/>
    </source>
</evidence>
<dbReference type="Gene3D" id="3.40.50.1820">
    <property type="entry name" value="alpha/beta hydrolase"/>
    <property type="match status" value="1"/>
</dbReference>
<dbReference type="InterPro" id="IPR029058">
    <property type="entry name" value="AB_hydrolase_fold"/>
</dbReference>
<reference evidence="2" key="1">
    <citation type="submission" date="2021-12" db="EMBL/GenBank/DDBJ databases">
        <title>Convergent genome expansion in fungi linked to evolution of root-endophyte symbiosis.</title>
        <authorList>
            <consortium name="DOE Joint Genome Institute"/>
            <person name="Ke Y.-H."/>
            <person name="Bonito G."/>
            <person name="Liao H.-L."/>
            <person name="Looney B."/>
            <person name="Rojas-Flechas A."/>
            <person name="Nash J."/>
            <person name="Hameed K."/>
            <person name="Schadt C."/>
            <person name="Martin F."/>
            <person name="Crous P.W."/>
            <person name="Miettinen O."/>
            <person name="Magnuson J.K."/>
            <person name="Labbe J."/>
            <person name="Jacobson D."/>
            <person name="Doktycz M.J."/>
            <person name="Veneault-Fourrey C."/>
            <person name="Kuo A."/>
            <person name="Mondo S."/>
            <person name="Calhoun S."/>
            <person name="Riley R."/>
            <person name="Ohm R."/>
            <person name="LaButti K."/>
            <person name="Andreopoulos B."/>
            <person name="Pangilinan J."/>
            <person name="Nolan M."/>
            <person name="Tritt A."/>
            <person name="Clum A."/>
            <person name="Lipzen A."/>
            <person name="Daum C."/>
            <person name="Barry K."/>
            <person name="Grigoriev I.V."/>
            <person name="Vilgalys R."/>
        </authorList>
    </citation>
    <scope>NUCLEOTIDE SEQUENCE</scope>
    <source>
        <strain evidence="2">PMI_201</strain>
    </source>
</reference>
<feature type="domain" description="Dienelactone hydrolase" evidence="1">
    <location>
        <begin position="25"/>
        <end position="243"/>
    </location>
</feature>
<dbReference type="InterPro" id="IPR002925">
    <property type="entry name" value="Dienelactn_hydro"/>
</dbReference>
<evidence type="ECO:0000259" key="1">
    <source>
        <dbReference type="Pfam" id="PF01738"/>
    </source>
</evidence>
<dbReference type="Pfam" id="PF01738">
    <property type="entry name" value="DLH"/>
    <property type="match status" value="1"/>
</dbReference>
<evidence type="ECO:0000313" key="3">
    <source>
        <dbReference type="Proteomes" id="UP001201262"/>
    </source>
</evidence>
<dbReference type="SUPFAM" id="SSF53474">
    <property type="entry name" value="alpha/beta-Hydrolases"/>
    <property type="match status" value="1"/>
</dbReference>
<dbReference type="Proteomes" id="UP001201262">
    <property type="component" value="Unassembled WGS sequence"/>
</dbReference>
<dbReference type="GeneID" id="70243942"/>
<dbReference type="PANTHER" id="PTHR47668">
    <property type="entry name" value="DIENELACTONE HYDROLASE FAMILY PROTEIN (AFU_ORTHOLOGUE AFUA_6G01940)"/>
    <property type="match status" value="1"/>
</dbReference>
<protein>
    <submittedName>
        <fullName evidence="2">Dienelactone hydrolase</fullName>
    </submittedName>
</protein>
<keyword evidence="3" id="KW-1185">Reference proteome</keyword>
<sequence>MSAACCSRTPIGASEAVPVQQIGGLDTYVAGNTSSKRGVIIIYDIFGFYSQTLQGADRLAEQLGAVALVPDFLEGVYAEHSWTPPDTEEKKAAFSSFFANTAAPPLNIPKVNAVITEAKSKFPSVEKWGVVGLCWGGKLSALVSTQGTEFAVSGQVHPGLFDAKDAKAIVIPHIVLASKDEDASTTAAYKVALEERAGLDSYVDTYSTQHHGWMGARADLDDAENKKEFERGYKEIGDFFAKHL</sequence>
<proteinExistence type="predicted"/>
<dbReference type="AlphaFoldDB" id="A0AAD4KZY5"/>
<accession>A0AAD4KZY5</accession>
<dbReference type="EMBL" id="JAJTJA010000002">
    <property type="protein sequence ID" value="KAH8704137.1"/>
    <property type="molecule type" value="Genomic_DNA"/>
</dbReference>
<comment type="caution">
    <text evidence="2">The sequence shown here is derived from an EMBL/GenBank/DDBJ whole genome shotgun (WGS) entry which is preliminary data.</text>
</comment>
<gene>
    <name evidence="2" type="ORF">BGW36DRAFT_355514</name>
</gene>
<dbReference type="GO" id="GO:0016787">
    <property type="term" value="F:hydrolase activity"/>
    <property type="evidence" value="ECO:0007669"/>
    <property type="project" value="UniProtKB-KW"/>
</dbReference>
<keyword evidence="2" id="KW-0378">Hydrolase</keyword>
<dbReference type="PANTHER" id="PTHR47668:SF1">
    <property type="entry name" value="DIENELACTONE HYDROLASE DOMAIN-CONTAINING PROTEIN-RELATED"/>
    <property type="match status" value="1"/>
</dbReference>